<accession>A0A4Y8X5Z3</accession>
<keyword evidence="2" id="KW-0732">Signal</keyword>
<feature type="transmembrane region" description="Helical" evidence="1">
    <location>
        <begin position="122"/>
        <end position="144"/>
    </location>
</feature>
<feature type="chain" id="PRO_5038754454" evidence="2">
    <location>
        <begin position="20"/>
        <end position="191"/>
    </location>
</feature>
<keyword evidence="1" id="KW-0472">Membrane</keyword>
<reference evidence="3 4" key="1">
    <citation type="submission" date="2020-08" db="EMBL/GenBank/DDBJ databases">
        <title>Sequencing the genomes of 1000 actinobacteria strains.</title>
        <authorList>
            <person name="Klenk H.-P."/>
        </authorList>
    </citation>
    <scope>NUCLEOTIDE SEQUENCE [LARGE SCALE GENOMIC DNA]</scope>
    <source>
        <strain evidence="3 4">DSM 19079</strain>
    </source>
</reference>
<feature type="transmembrane region" description="Helical" evidence="1">
    <location>
        <begin position="46"/>
        <end position="66"/>
    </location>
</feature>
<organism evidence="3 4">
    <name type="scientific">Micrococcus flavus</name>
    <dbReference type="NCBI Taxonomy" id="384602"/>
    <lineage>
        <taxon>Bacteria</taxon>
        <taxon>Bacillati</taxon>
        <taxon>Actinomycetota</taxon>
        <taxon>Actinomycetes</taxon>
        <taxon>Micrococcales</taxon>
        <taxon>Micrococcaceae</taxon>
        <taxon>Micrococcus</taxon>
    </lineage>
</organism>
<proteinExistence type="predicted"/>
<dbReference type="EMBL" id="JACHMC010000001">
    <property type="protein sequence ID" value="MBB4882753.1"/>
    <property type="molecule type" value="Genomic_DNA"/>
</dbReference>
<dbReference type="Pfam" id="PF09534">
    <property type="entry name" value="Trp_oprn_chp"/>
    <property type="match status" value="1"/>
</dbReference>
<dbReference type="OrthoDB" id="4955044at2"/>
<dbReference type="AlphaFoldDB" id="A0A4Y8X5Z3"/>
<evidence type="ECO:0000313" key="4">
    <source>
        <dbReference type="Proteomes" id="UP000560081"/>
    </source>
</evidence>
<comment type="caution">
    <text evidence="3">The sequence shown here is derived from an EMBL/GenBank/DDBJ whole genome shotgun (WGS) entry which is preliminary data.</text>
</comment>
<feature type="transmembrane region" description="Helical" evidence="1">
    <location>
        <begin position="73"/>
        <end position="95"/>
    </location>
</feature>
<keyword evidence="4" id="KW-1185">Reference proteome</keyword>
<evidence type="ECO:0000256" key="2">
    <source>
        <dbReference type="SAM" id="SignalP"/>
    </source>
</evidence>
<keyword evidence="1" id="KW-0812">Transmembrane</keyword>
<dbReference type="Proteomes" id="UP000560081">
    <property type="component" value="Unassembled WGS sequence"/>
</dbReference>
<evidence type="ECO:0000313" key="3">
    <source>
        <dbReference type="EMBL" id="MBB4882753.1"/>
    </source>
</evidence>
<gene>
    <name evidence="3" type="ORF">BJ976_001104</name>
</gene>
<feature type="signal peptide" evidence="2">
    <location>
        <begin position="1"/>
        <end position="19"/>
    </location>
</feature>
<evidence type="ECO:0000256" key="1">
    <source>
        <dbReference type="SAM" id="Phobius"/>
    </source>
</evidence>
<keyword evidence="1" id="KW-1133">Transmembrane helix</keyword>
<protein>
    <submittedName>
        <fullName evidence="3">Putative membrane protein (TIGR02234 family)</fullName>
    </submittedName>
</protein>
<dbReference type="InterPro" id="IPR019051">
    <property type="entry name" value="Trp_biosyn_TM_oprn/chp"/>
</dbReference>
<dbReference type="RefSeq" id="WP_135027695.1">
    <property type="nucleotide sequence ID" value="NZ_BMLA01000001.1"/>
</dbReference>
<sequence>MRRRTVVLAALAAGVLVLAATGRTWVTATGLEGSVVPSATASGGRVSPVGTALALVVMAAALALTTARRAGTVIVGLVMAVSGAVIASTAVTAALDPAAAAAGAVAEVTGTTAPAAGYAVSAWPWVSALGGLLALALGVLALVAGRGWARSRRYEAPSAEPVGDAVVEDRRRGPVDRMDAWDELSRGEDPT</sequence>
<name>A0A4Y8X5Z3_9MICC</name>